<evidence type="ECO:0000313" key="9">
    <source>
        <dbReference type="EMBL" id="ADR34045.1"/>
    </source>
</evidence>
<dbReference type="InterPro" id="IPR014776">
    <property type="entry name" value="4pyrrole_Mease_sub2"/>
</dbReference>
<dbReference type="SUPFAM" id="SSF53790">
    <property type="entry name" value="Tetrapyrrole methylase"/>
    <property type="match status" value="1"/>
</dbReference>
<evidence type="ECO:0000256" key="4">
    <source>
        <dbReference type="ARBA" id="ARBA00022679"/>
    </source>
</evidence>
<dbReference type="Gene3D" id="3.30.950.10">
    <property type="entry name" value="Methyltransferase, Cobalt-precorrin-4 Transmethylase, Domain 2"/>
    <property type="match status" value="1"/>
</dbReference>
<dbReference type="InterPro" id="IPR006366">
    <property type="entry name" value="CobA/CysG_C"/>
</dbReference>
<keyword evidence="3" id="KW-0489">Methyltransferase</keyword>
<evidence type="ECO:0000256" key="3">
    <source>
        <dbReference type="ARBA" id="ARBA00022603"/>
    </source>
</evidence>
<dbReference type="PANTHER" id="PTHR45790:SF3">
    <property type="entry name" value="S-ADENOSYL-L-METHIONINE-DEPENDENT UROPORPHYRINOGEN III METHYLTRANSFERASE, CHLOROPLASTIC"/>
    <property type="match status" value="1"/>
</dbReference>
<dbReference type="InterPro" id="IPR050161">
    <property type="entry name" value="Siro_Cobalamin_biosynth"/>
</dbReference>
<reference evidence="9 10" key="1">
    <citation type="journal article" date="2012" name="Stand. Genomic Sci.">
        <title>Complete genome sequence of the sulfur compounds oxidizing chemolithoautotroph Sulfuricurvum kujiense type strain (YK-1(T)).</title>
        <authorList>
            <person name="Han C."/>
            <person name="Kotsyurbenko O."/>
            <person name="Chertkov O."/>
            <person name="Held B."/>
            <person name="Lapidus A."/>
            <person name="Nolan M."/>
            <person name="Lucas S."/>
            <person name="Hammon N."/>
            <person name="Deshpande S."/>
            <person name="Cheng J.F."/>
            <person name="Tapia R."/>
            <person name="Goodwin L.A."/>
            <person name="Pitluck S."/>
            <person name="Liolios K."/>
            <person name="Pagani I."/>
            <person name="Ivanova N."/>
            <person name="Mavromatis K."/>
            <person name="Mikhailova N."/>
            <person name="Pati A."/>
            <person name="Chen A."/>
            <person name="Palaniappan K."/>
            <person name="Land M."/>
            <person name="Hauser L."/>
            <person name="Chang Y.J."/>
            <person name="Jeffries C.D."/>
            <person name="Brambilla E.M."/>
            <person name="Rohde M."/>
            <person name="Spring S."/>
            <person name="Sikorski J."/>
            <person name="Goker M."/>
            <person name="Woyke T."/>
            <person name="Bristow J."/>
            <person name="Eisen J.A."/>
            <person name="Markowitz V."/>
            <person name="Hugenholtz P."/>
            <person name="Kyrpides N.C."/>
            <person name="Klenk H.P."/>
            <person name="Detter J.C."/>
        </authorList>
    </citation>
    <scope>NUCLEOTIDE SEQUENCE [LARGE SCALE GENOMIC DNA]</scope>
    <source>
        <strain evidence="10">ATCC BAA-921 / DSM 16994 / JCM 11577 / YK-1</strain>
    </source>
</reference>
<evidence type="ECO:0000256" key="2">
    <source>
        <dbReference type="ARBA" id="ARBA00012162"/>
    </source>
</evidence>
<dbReference type="UniPathway" id="UPA00262">
    <property type="reaction ID" value="UER00211"/>
</dbReference>
<accession>E4TYQ4</accession>
<dbReference type="GO" id="GO:0019354">
    <property type="term" value="P:siroheme biosynthetic process"/>
    <property type="evidence" value="ECO:0007669"/>
    <property type="project" value="UniProtKB-UniPathway"/>
</dbReference>
<dbReference type="CDD" id="cd11642">
    <property type="entry name" value="SUMT"/>
    <property type="match status" value="1"/>
</dbReference>
<evidence type="ECO:0000256" key="7">
    <source>
        <dbReference type="ARBA" id="ARBA00025705"/>
    </source>
</evidence>
<dbReference type="PANTHER" id="PTHR45790">
    <property type="entry name" value="SIROHEME SYNTHASE-RELATED"/>
    <property type="match status" value="1"/>
</dbReference>
<dbReference type="AlphaFoldDB" id="E4TYQ4"/>
<dbReference type="HOGENOM" id="CLU_011276_7_0_7"/>
<dbReference type="EC" id="2.1.1.107" evidence="2"/>
<dbReference type="NCBIfam" id="NF004790">
    <property type="entry name" value="PRK06136.1"/>
    <property type="match status" value="1"/>
</dbReference>
<keyword evidence="5" id="KW-0949">S-adenosyl-L-methionine</keyword>
<comment type="similarity">
    <text evidence="1">Belongs to the precorrin methyltransferase family.</text>
</comment>
<dbReference type="Proteomes" id="UP000008721">
    <property type="component" value="Chromosome"/>
</dbReference>
<evidence type="ECO:0000256" key="6">
    <source>
        <dbReference type="ARBA" id="ARBA00023244"/>
    </source>
</evidence>
<keyword evidence="6" id="KW-0627">Porphyrin biosynthesis</keyword>
<dbReference type="Gene3D" id="3.40.1010.10">
    <property type="entry name" value="Cobalt-precorrin-4 Transmethylase, Domain 1"/>
    <property type="match status" value="1"/>
</dbReference>
<evidence type="ECO:0000313" key="10">
    <source>
        <dbReference type="Proteomes" id="UP000008721"/>
    </source>
</evidence>
<name>E4TYQ4_SULKY</name>
<evidence type="ECO:0000256" key="1">
    <source>
        <dbReference type="ARBA" id="ARBA00005879"/>
    </source>
</evidence>
<proteinExistence type="inferred from homology"/>
<dbReference type="KEGG" id="sku:Sulku_1383"/>
<gene>
    <name evidence="9" type="ordered locus">Sulku_1383</name>
</gene>
<dbReference type="InterPro" id="IPR035996">
    <property type="entry name" value="4pyrrol_Methylase_sf"/>
</dbReference>
<dbReference type="eggNOG" id="COG0007">
    <property type="taxonomic scope" value="Bacteria"/>
</dbReference>
<dbReference type="OrthoDB" id="9815856at2"/>
<organism evidence="9 10">
    <name type="scientific">Sulfuricurvum kujiense (strain ATCC BAA-921 / DSM 16994 / JCM 11577 / YK-1)</name>
    <dbReference type="NCBI Taxonomy" id="709032"/>
    <lineage>
        <taxon>Bacteria</taxon>
        <taxon>Pseudomonadati</taxon>
        <taxon>Campylobacterota</taxon>
        <taxon>Epsilonproteobacteria</taxon>
        <taxon>Campylobacterales</taxon>
        <taxon>Sulfurimonadaceae</taxon>
        <taxon>Sulfuricurvum</taxon>
    </lineage>
</organism>
<dbReference type="InterPro" id="IPR014777">
    <property type="entry name" value="4pyrrole_Mease_sub1"/>
</dbReference>
<dbReference type="STRING" id="709032.Sulku_1383"/>
<comment type="pathway">
    <text evidence="7">Porphyrin-containing compound metabolism; siroheme biosynthesis; precorrin-2 from uroporphyrinogen III: step 1/1.</text>
</comment>
<sequence length="258" mass="27467">MHGKLYLIGCGPGDADLLTLKALKTIHKLDIALIDHLLTQEIIDLILPHTKVVFVGKEKGKHSFPQETINAMITEYARQGYTVGRLKCGDPYIFGRGTEEAIYASSNGIETEVIPGISSALSGPLSVGIAPTARGVSTGVSVVSAHLSGDRVNLSWIPMLGVSDHTTVVLMGLSRIRQIVKEALDQGIDPHLPVAIVSNATTAIQSSIVTTLSELVATAKGAPKPAILVFGEVVNLSQILPKYRYEPKEVSYDIAHAG</sequence>
<dbReference type="Pfam" id="PF00590">
    <property type="entry name" value="TP_methylase"/>
    <property type="match status" value="1"/>
</dbReference>
<dbReference type="EMBL" id="CP002355">
    <property type="protein sequence ID" value="ADR34045.1"/>
    <property type="molecule type" value="Genomic_DNA"/>
</dbReference>
<dbReference type="FunFam" id="3.40.1010.10:FF:000001">
    <property type="entry name" value="Siroheme synthase"/>
    <property type="match status" value="1"/>
</dbReference>
<evidence type="ECO:0000256" key="5">
    <source>
        <dbReference type="ARBA" id="ARBA00022691"/>
    </source>
</evidence>
<feature type="domain" description="Tetrapyrrole methylase" evidence="8">
    <location>
        <begin position="4"/>
        <end position="215"/>
    </location>
</feature>
<dbReference type="GO" id="GO:0032259">
    <property type="term" value="P:methylation"/>
    <property type="evidence" value="ECO:0007669"/>
    <property type="project" value="UniProtKB-KW"/>
</dbReference>
<protein>
    <recommendedName>
        <fullName evidence="2">uroporphyrinogen-III C-methyltransferase</fullName>
        <ecNumber evidence="2">2.1.1.107</ecNumber>
    </recommendedName>
</protein>
<keyword evidence="4" id="KW-0808">Transferase</keyword>
<dbReference type="RefSeq" id="WP_013460242.1">
    <property type="nucleotide sequence ID" value="NC_014762.1"/>
</dbReference>
<dbReference type="NCBIfam" id="TIGR01469">
    <property type="entry name" value="cobA_cysG_Cterm"/>
    <property type="match status" value="1"/>
</dbReference>
<dbReference type="GO" id="GO:0004851">
    <property type="term" value="F:uroporphyrin-III C-methyltransferase activity"/>
    <property type="evidence" value="ECO:0007669"/>
    <property type="project" value="UniProtKB-EC"/>
</dbReference>
<keyword evidence="10" id="KW-1185">Reference proteome</keyword>
<evidence type="ECO:0000259" key="8">
    <source>
        <dbReference type="Pfam" id="PF00590"/>
    </source>
</evidence>
<dbReference type="InterPro" id="IPR000878">
    <property type="entry name" value="4pyrrol_Mease"/>
</dbReference>